<feature type="compositionally biased region" description="Basic and acidic residues" evidence="1">
    <location>
        <begin position="23"/>
        <end position="38"/>
    </location>
</feature>
<gene>
    <name evidence="2" type="ORF">BURPS1710A_1533</name>
</gene>
<evidence type="ECO:0000256" key="1">
    <source>
        <dbReference type="SAM" id="MobiDB-lite"/>
    </source>
</evidence>
<dbReference type="HOGENOM" id="CLU_3325550_0_0_4"/>
<dbReference type="AlphaFoldDB" id="A0A0E1W125"/>
<reference evidence="2 3" key="2">
    <citation type="submission" date="2009-05" db="EMBL/GenBank/DDBJ databases">
        <authorList>
            <person name="Harkins D.M."/>
            <person name="DeShazer D."/>
            <person name="Woods D.E."/>
            <person name="Brinkac L.M."/>
            <person name="Brown K.A."/>
            <person name="Hung G.C."/>
            <person name="Tuanyok A."/>
            <person name="Zhang B."/>
            <person name="Nierman W.C."/>
        </authorList>
    </citation>
    <scope>NUCLEOTIDE SEQUENCE [LARGE SCALE GENOMIC DNA]</scope>
    <source>
        <strain evidence="2 3">1710a</strain>
    </source>
</reference>
<reference evidence="3" key="1">
    <citation type="submission" date="2007-08" db="EMBL/GenBank/DDBJ databases">
        <title>Annotation of Burkholderia pseudomallei 1710a.</title>
        <authorList>
            <person name="Harkins D.M."/>
            <person name="DeShazer D."/>
            <person name="Woods D.E."/>
            <person name="Brinkac L.M."/>
            <person name="Brown K.A."/>
            <person name="Hung G.C."/>
            <person name="Tuanyok A."/>
            <person name="Zhang B."/>
            <person name="Nierman W.C."/>
        </authorList>
    </citation>
    <scope>NUCLEOTIDE SEQUENCE [LARGE SCALE GENOMIC DNA]</scope>
    <source>
        <strain evidence="3">1710a</strain>
    </source>
</reference>
<name>A0A0E1W125_BURPE</name>
<dbReference type="EMBL" id="CM000832">
    <property type="protein sequence ID" value="EET06011.1"/>
    <property type="molecule type" value="Genomic_DNA"/>
</dbReference>
<protein>
    <submittedName>
        <fullName evidence="2">Uncharacterized protein</fullName>
    </submittedName>
</protein>
<evidence type="ECO:0000313" key="2">
    <source>
        <dbReference type="EMBL" id="EET06011.1"/>
    </source>
</evidence>
<evidence type="ECO:0000313" key="3">
    <source>
        <dbReference type="Proteomes" id="UP000001812"/>
    </source>
</evidence>
<accession>A0A0E1W125</accession>
<feature type="region of interest" description="Disordered" evidence="1">
    <location>
        <begin position="1"/>
        <end position="38"/>
    </location>
</feature>
<sequence>MTVAAAAPRCSYGGNRRPQPNRPMKDGNRQADKPTSDK</sequence>
<proteinExistence type="predicted"/>
<dbReference type="Proteomes" id="UP000001812">
    <property type="component" value="Chromosome I"/>
</dbReference>
<organism evidence="2 3">
    <name type="scientific">Burkholderia pseudomallei 1710a</name>
    <dbReference type="NCBI Taxonomy" id="320371"/>
    <lineage>
        <taxon>Bacteria</taxon>
        <taxon>Pseudomonadati</taxon>
        <taxon>Pseudomonadota</taxon>
        <taxon>Betaproteobacteria</taxon>
        <taxon>Burkholderiales</taxon>
        <taxon>Burkholderiaceae</taxon>
        <taxon>Burkholderia</taxon>
        <taxon>pseudomallei group</taxon>
    </lineage>
</organism>